<dbReference type="Pfam" id="PF08323">
    <property type="entry name" value="Glyco_transf_5"/>
    <property type="match status" value="1"/>
</dbReference>
<evidence type="ECO:0000256" key="1">
    <source>
        <dbReference type="ARBA" id="ARBA00001478"/>
    </source>
</evidence>
<keyword evidence="3 6" id="KW-0328">Glycosyltransferase</keyword>
<dbReference type="Proteomes" id="UP000245872">
    <property type="component" value="Chromosome"/>
</dbReference>
<dbReference type="EC" id="2.4.1.21" evidence="2"/>
<name>A0A2Z3LH34_9BACT</name>
<dbReference type="AlphaFoldDB" id="A0A2Z3LH34"/>
<dbReference type="SUPFAM" id="SSF53756">
    <property type="entry name" value="UDP-Glycosyltransferase/glycogen phosphorylase"/>
    <property type="match status" value="1"/>
</dbReference>
<evidence type="ECO:0000256" key="3">
    <source>
        <dbReference type="ARBA" id="ARBA00022676"/>
    </source>
</evidence>
<dbReference type="OrthoDB" id="9808590at2"/>
<gene>
    <name evidence="6" type="primary">glgA</name>
    <name evidence="6" type="ORF">DK880_00017</name>
</gene>
<keyword evidence="7" id="KW-1185">Reference proteome</keyword>
<feature type="domain" description="Starch synthase catalytic" evidence="5">
    <location>
        <begin position="5"/>
        <end position="224"/>
    </location>
</feature>
<dbReference type="RefSeq" id="WP_109996826.1">
    <property type="nucleotide sequence ID" value="NZ_CP029619.1"/>
</dbReference>
<evidence type="ECO:0000313" key="6">
    <source>
        <dbReference type="EMBL" id="AWN81360.1"/>
    </source>
</evidence>
<dbReference type="PANTHER" id="PTHR45825:SF11">
    <property type="entry name" value="ALPHA AMYLASE DOMAIN-CONTAINING PROTEIN"/>
    <property type="match status" value="1"/>
</dbReference>
<dbReference type="PANTHER" id="PTHR45825">
    <property type="entry name" value="GRANULE-BOUND STARCH SYNTHASE 1, CHLOROPLASTIC/AMYLOPLASTIC"/>
    <property type="match status" value="1"/>
</dbReference>
<proteinExistence type="predicted"/>
<comment type="catalytic activity">
    <reaction evidence="1">
        <text>[(1-&gt;4)-alpha-D-glucosyl](n) + ADP-alpha-D-glucose = [(1-&gt;4)-alpha-D-glucosyl](n+1) + ADP + H(+)</text>
        <dbReference type="Rhea" id="RHEA:18189"/>
        <dbReference type="Rhea" id="RHEA-COMP:9584"/>
        <dbReference type="Rhea" id="RHEA-COMP:9587"/>
        <dbReference type="ChEBI" id="CHEBI:15378"/>
        <dbReference type="ChEBI" id="CHEBI:15444"/>
        <dbReference type="ChEBI" id="CHEBI:57498"/>
        <dbReference type="ChEBI" id="CHEBI:456216"/>
        <dbReference type="EC" id="2.4.1.21"/>
    </reaction>
</comment>
<evidence type="ECO:0000256" key="2">
    <source>
        <dbReference type="ARBA" id="ARBA00012588"/>
    </source>
</evidence>
<evidence type="ECO:0000259" key="5">
    <source>
        <dbReference type="Pfam" id="PF08323"/>
    </source>
</evidence>
<reference evidence="6 7" key="1">
    <citation type="submission" date="2018-05" db="EMBL/GenBank/DDBJ databases">
        <title>Candidatus Cardinium hertigii Genome Assembly.</title>
        <authorList>
            <person name="Showmaker K.C."/>
            <person name="Walden K.O."/>
            <person name="Fields C.J."/>
            <person name="Lambert K.N."/>
            <person name="Hudson M.E."/>
        </authorList>
    </citation>
    <scope>NUCLEOTIDE SEQUENCE [LARGE SCALE GENOMIC DNA]</scope>
    <source>
        <strain evidence="7">cHgTN10</strain>
    </source>
</reference>
<evidence type="ECO:0000256" key="4">
    <source>
        <dbReference type="ARBA" id="ARBA00022679"/>
    </source>
</evidence>
<dbReference type="EMBL" id="CP029619">
    <property type="protein sequence ID" value="AWN81360.1"/>
    <property type="molecule type" value="Genomic_DNA"/>
</dbReference>
<protein>
    <recommendedName>
        <fullName evidence="2">starch synthase</fullName>
        <ecNumber evidence="2">2.4.1.21</ecNumber>
    </recommendedName>
</protein>
<dbReference type="InterPro" id="IPR013534">
    <property type="entry name" value="Starch_synth_cat_dom"/>
</dbReference>
<evidence type="ECO:0000313" key="7">
    <source>
        <dbReference type="Proteomes" id="UP000245872"/>
    </source>
</evidence>
<dbReference type="GO" id="GO:0009011">
    <property type="term" value="F:alpha-1,4-glucan glucosyltransferase (ADP-glucose donor) activity"/>
    <property type="evidence" value="ECO:0007669"/>
    <property type="project" value="UniProtKB-EC"/>
</dbReference>
<accession>A0A2Z3LH34</accession>
<dbReference type="KEGG" id="cher:DK880_00017"/>
<keyword evidence="4 6" id="KW-0808">Transferase</keyword>
<organism evidence="6 7">
    <name type="scientific">Candidatus Cardinium hertigii</name>
    <dbReference type="NCBI Taxonomy" id="247481"/>
    <lineage>
        <taxon>Bacteria</taxon>
        <taxon>Pseudomonadati</taxon>
        <taxon>Bacteroidota</taxon>
        <taxon>Cytophagia</taxon>
        <taxon>Cytophagales</taxon>
        <taxon>Amoebophilaceae</taxon>
        <taxon>Candidatus Cardinium</taxon>
    </lineage>
</organism>
<sequence length="267" mass="30536">MSLQRILYVASEVAPFLETSLIASCLRKLPEAMQHKQLDVRIIVPKFGVIHDRLNRLHEVLRLSGNIVSIDAAAYAITVKVSTIPNVRLQVYFVDNEVLFGCRKAVFQDASNYFFADNDLRMIFFCMGVMETLKKLEWEADVVHCHGWITSLLPLFWKKLYQQHALFTKAKLITTLYNTTYSNHFPLLANRIEKIGISVEDMALLATGNFCNIIELAMQYSDLVLRGEMLNEAEFKKLPKAQACLLVPNDEQYSARCLALYHELLGE</sequence>
<dbReference type="Gene3D" id="3.40.50.2000">
    <property type="entry name" value="Glycogen Phosphorylase B"/>
    <property type="match status" value="1"/>
</dbReference>